<evidence type="ECO:0000256" key="1">
    <source>
        <dbReference type="ARBA" id="ARBA00004651"/>
    </source>
</evidence>
<dbReference type="Proteomes" id="UP000548504">
    <property type="component" value="Unassembled WGS sequence"/>
</dbReference>
<dbReference type="PIRSF" id="PIRSF006324">
    <property type="entry name" value="LeuE"/>
    <property type="match status" value="1"/>
</dbReference>
<feature type="transmembrane region" description="Helical" evidence="7">
    <location>
        <begin position="149"/>
        <end position="170"/>
    </location>
</feature>
<reference evidence="8 9" key="1">
    <citation type="submission" date="2020-08" db="EMBL/GenBank/DDBJ databases">
        <title>Emergence and comparative genomics analysis of Citrobacter in Fennec fox imported from North Africa to China.</title>
        <authorList>
            <person name="Zheng B."/>
        </authorList>
    </citation>
    <scope>NUCLEOTIDE SEQUENCE [LARGE SCALE GENOMIC DNA]</scope>
    <source>
        <strain evidence="8 9">FF141</strain>
    </source>
</reference>
<feature type="transmembrane region" description="Helical" evidence="7">
    <location>
        <begin position="182"/>
        <end position="200"/>
    </location>
</feature>
<evidence type="ECO:0000313" key="8">
    <source>
        <dbReference type="EMBL" id="MBC2618046.1"/>
    </source>
</evidence>
<dbReference type="GO" id="GO:0042970">
    <property type="term" value="F:homoserine transmembrane transporter activity"/>
    <property type="evidence" value="ECO:0007669"/>
    <property type="project" value="TreeGrafter"/>
</dbReference>
<dbReference type="PANTHER" id="PTHR30086">
    <property type="entry name" value="ARGININE EXPORTER PROTEIN ARGO"/>
    <property type="match status" value="1"/>
</dbReference>
<dbReference type="GO" id="GO:0005886">
    <property type="term" value="C:plasma membrane"/>
    <property type="evidence" value="ECO:0007669"/>
    <property type="project" value="UniProtKB-SubCell"/>
</dbReference>
<keyword evidence="4 7" id="KW-0812">Transmembrane</keyword>
<evidence type="ECO:0000313" key="9">
    <source>
        <dbReference type="Proteomes" id="UP000548504"/>
    </source>
</evidence>
<dbReference type="AlphaFoldDB" id="A0A7X1EFB6"/>
<evidence type="ECO:0000256" key="3">
    <source>
        <dbReference type="ARBA" id="ARBA00022475"/>
    </source>
</evidence>
<comment type="similarity">
    <text evidence="2">Belongs to the Rht family.</text>
</comment>
<dbReference type="InterPro" id="IPR001123">
    <property type="entry name" value="LeuE-type"/>
</dbReference>
<dbReference type="Pfam" id="PF01810">
    <property type="entry name" value="LysE"/>
    <property type="match status" value="1"/>
</dbReference>
<comment type="caution">
    <text evidence="8">The sequence shown here is derived from an EMBL/GenBank/DDBJ whole genome shotgun (WGS) entry which is preliminary data.</text>
</comment>
<feature type="transmembrane region" description="Helical" evidence="7">
    <location>
        <begin position="6"/>
        <end position="25"/>
    </location>
</feature>
<feature type="transmembrane region" description="Helical" evidence="7">
    <location>
        <begin position="37"/>
        <end position="61"/>
    </location>
</feature>
<evidence type="ECO:0000256" key="5">
    <source>
        <dbReference type="ARBA" id="ARBA00022989"/>
    </source>
</evidence>
<organism evidence="8 9">
    <name type="scientific">Citrobacter cronae</name>
    <dbReference type="NCBI Taxonomy" id="1748967"/>
    <lineage>
        <taxon>Bacteria</taxon>
        <taxon>Pseudomonadati</taxon>
        <taxon>Pseudomonadota</taxon>
        <taxon>Gammaproteobacteria</taxon>
        <taxon>Enterobacterales</taxon>
        <taxon>Enterobacteriaceae</taxon>
        <taxon>Citrobacter</taxon>
        <taxon>Citrobacter freundii complex</taxon>
    </lineage>
</organism>
<gene>
    <name evidence="8" type="ORF">H7I73_00120</name>
</gene>
<keyword evidence="3" id="KW-1003">Cell membrane</keyword>
<proteinExistence type="inferred from homology"/>
<comment type="subcellular location">
    <subcellularLocation>
        <location evidence="1">Cell membrane</location>
        <topology evidence="1">Multi-pass membrane protein</topology>
    </subcellularLocation>
</comment>
<dbReference type="PANTHER" id="PTHR30086:SF14">
    <property type="entry name" value="HOMOSERINE_HOMOSERINE LACTONE EFFLUX PROTEIN"/>
    <property type="match status" value="1"/>
</dbReference>
<protein>
    <submittedName>
        <fullName evidence="8">LysE family translocator</fullName>
    </submittedName>
</protein>
<dbReference type="EMBL" id="JACLAG010000001">
    <property type="protein sequence ID" value="MBC2618046.1"/>
    <property type="molecule type" value="Genomic_DNA"/>
</dbReference>
<feature type="transmembrane region" description="Helical" evidence="7">
    <location>
        <begin position="67"/>
        <end position="87"/>
    </location>
</feature>
<evidence type="ECO:0000256" key="6">
    <source>
        <dbReference type="ARBA" id="ARBA00023136"/>
    </source>
</evidence>
<keyword evidence="6 7" id="KW-0472">Membrane</keyword>
<dbReference type="RefSeq" id="WP_085047701.1">
    <property type="nucleotide sequence ID" value="NZ_CP069768.1"/>
</dbReference>
<name>A0A7X1EFB6_9ENTR</name>
<accession>A0A7X1EFB6</accession>
<evidence type="ECO:0000256" key="4">
    <source>
        <dbReference type="ARBA" id="ARBA00022692"/>
    </source>
</evidence>
<evidence type="ECO:0000256" key="7">
    <source>
        <dbReference type="SAM" id="Phobius"/>
    </source>
</evidence>
<sequence>MTLEFLLTTLIIVASPGTGVLYTVATGISDGARVSIIAALGCTLGIVPHILTVITGLAAILHTSEMALQIIKYLGVAYLLYMAWKTLNENKNLNMASKTKKQSLRQVITSAILINLLNPKLSMFFLAFLPQFVIKGEISPVSQMMEMSLIFMVMTFFVFTVYGISAASIRQHVVANAAVQRWVLRFFAVAFAGLAVKLALMQI</sequence>
<keyword evidence="5 7" id="KW-1133">Transmembrane helix</keyword>
<feature type="transmembrane region" description="Helical" evidence="7">
    <location>
        <begin position="107"/>
        <end position="129"/>
    </location>
</feature>
<evidence type="ECO:0000256" key="2">
    <source>
        <dbReference type="ARBA" id="ARBA00007928"/>
    </source>
</evidence>